<keyword evidence="1" id="KW-0732">Signal</keyword>
<reference evidence="2 3" key="1">
    <citation type="submission" date="2022-03" db="EMBL/GenBank/DDBJ databases">
        <authorList>
            <person name="Macdonald S."/>
            <person name="Ahmed S."/>
            <person name="Newling K."/>
        </authorList>
    </citation>
    <scope>NUCLEOTIDE SEQUENCE [LARGE SCALE GENOMIC DNA]</scope>
</reference>
<name>A0ABC8K0A4_ERUVS</name>
<accession>A0ABC8K0A4</accession>
<protein>
    <recommendedName>
        <fullName evidence="4">Plant thionin family protein</fullName>
    </recommendedName>
</protein>
<sequence>MEKKCMSMFFVMMVMTLAMMPLTAVGEPYAACVNRCESSCQIFFREVEKCIHDCIGIKCHKSHVPPRMADTGVFQEIHT</sequence>
<evidence type="ECO:0000256" key="1">
    <source>
        <dbReference type="SAM" id="SignalP"/>
    </source>
</evidence>
<comment type="caution">
    <text evidence="2">The sequence shown here is derived from an EMBL/GenBank/DDBJ whole genome shotgun (WGS) entry which is preliminary data.</text>
</comment>
<feature type="chain" id="PRO_5044772131" description="Plant thionin family protein" evidence="1">
    <location>
        <begin position="27"/>
        <end position="79"/>
    </location>
</feature>
<gene>
    <name evidence="2" type="ORF">ERUC_LOCUS14746</name>
</gene>
<keyword evidence="3" id="KW-1185">Reference proteome</keyword>
<dbReference type="EMBL" id="CAKOAT010138932">
    <property type="protein sequence ID" value="CAH8337939.1"/>
    <property type="molecule type" value="Genomic_DNA"/>
</dbReference>
<proteinExistence type="predicted"/>
<organism evidence="2 3">
    <name type="scientific">Eruca vesicaria subsp. sativa</name>
    <name type="common">Garden rocket</name>
    <name type="synonym">Eruca sativa</name>
    <dbReference type="NCBI Taxonomy" id="29727"/>
    <lineage>
        <taxon>Eukaryota</taxon>
        <taxon>Viridiplantae</taxon>
        <taxon>Streptophyta</taxon>
        <taxon>Embryophyta</taxon>
        <taxon>Tracheophyta</taxon>
        <taxon>Spermatophyta</taxon>
        <taxon>Magnoliopsida</taxon>
        <taxon>eudicotyledons</taxon>
        <taxon>Gunneridae</taxon>
        <taxon>Pentapetalae</taxon>
        <taxon>rosids</taxon>
        <taxon>malvids</taxon>
        <taxon>Brassicales</taxon>
        <taxon>Brassicaceae</taxon>
        <taxon>Brassiceae</taxon>
        <taxon>Eruca</taxon>
    </lineage>
</organism>
<evidence type="ECO:0000313" key="3">
    <source>
        <dbReference type="Proteomes" id="UP001642260"/>
    </source>
</evidence>
<evidence type="ECO:0008006" key="4">
    <source>
        <dbReference type="Google" id="ProtNLM"/>
    </source>
</evidence>
<evidence type="ECO:0000313" key="2">
    <source>
        <dbReference type="EMBL" id="CAH8337939.1"/>
    </source>
</evidence>
<dbReference type="AlphaFoldDB" id="A0ABC8K0A4"/>
<dbReference type="Proteomes" id="UP001642260">
    <property type="component" value="Unassembled WGS sequence"/>
</dbReference>
<feature type="signal peptide" evidence="1">
    <location>
        <begin position="1"/>
        <end position="26"/>
    </location>
</feature>